<accession>A0A5J6T248</accession>
<keyword evidence="2" id="KW-1185">Reference proteome</keyword>
<organism evidence="1 2">
    <name type="scientific">Aeromonas phage vB_AhyS-A18P4</name>
    <dbReference type="NCBI Taxonomy" id="2608321"/>
    <lineage>
        <taxon>Viruses</taxon>
        <taxon>Duplodnaviria</taxon>
        <taxon>Heunggongvirae</taxon>
        <taxon>Uroviricota</taxon>
        <taxon>Caudoviricetes</taxon>
        <taxon>Casjensviridae</taxon>
        <taxon>Sharonstreetvirus</taxon>
        <taxon>Sharonstreetvirus A18P4</taxon>
    </lineage>
</organism>
<evidence type="ECO:0000313" key="1">
    <source>
        <dbReference type="EMBL" id="QFG04406.1"/>
    </source>
</evidence>
<dbReference type="EMBL" id="MN317029">
    <property type="protein sequence ID" value="QFG04406.1"/>
    <property type="molecule type" value="Genomic_DNA"/>
</dbReference>
<dbReference type="RefSeq" id="YP_009998171.1">
    <property type="nucleotide sequence ID" value="NC_052984.1"/>
</dbReference>
<evidence type="ECO:0000313" key="2">
    <source>
        <dbReference type="Proteomes" id="UP000326305"/>
    </source>
</evidence>
<protein>
    <submittedName>
        <fullName evidence="1">Uncharacterized protein</fullName>
    </submittedName>
</protein>
<reference evidence="1 2" key="1">
    <citation type="submission" date="2019-08" db="EMBL/GenBank/DDBJ databases">
        <authorList>
            <person name="Zhang R."/>
        </authorList>
    </citation>
    <scope>NUCLEOTIDE SEQUENCE [LARGE SCALE GENOMIC DNA]</scope>
</reference>
<name>A0A5J6T248_9CAUD</name>
<sequence length="437" mass="48260">MKTIASYPAMTVVDLEQEIIEIRDLDCDWLNPARRIFCTEFKAVRGDTLFNAVTPGNIWESHQRDGRADRIPAALERAESLGHEKYWFNSDAVCLSSEPGERETWHLLRDGQIVTMRGERFVIRVGHRGAVRLEAAPAPVEPVAAPRELLQYAALVEALEAGPVRLGSLTLEKGASRYLMRDERSGQAHSLEISETCPTRLTAHWLGFVTHAQINHGEDLVIRLPAMLPNGRGVYDCDKVALIDYLDDLASDEGHPLHGLEFRIDHSPCSVCGAPQFWGDLERIKAAGLFALVSGFLERRPAHRFAVTLPNDATAEQVRAAHGYFAKTWGGAPVDFKQGDALDVVGLVHDDPAAHRARAALVAAFEAVEYLAEVAEGIRSLEPGQVMDAEAVNGDYLVLHASRNERTGRTKIRALKGEFEVANAYPEAMIAELFTMK</sequence>
<dbReference type="Proteomes" id="UP000326305">
    <property type="component" value="Segment"/>
</dbReference>
<proteinExistence type="predicted"/>
<dbReference type="KEGG" id="vg:62680753"/>
<dbReference type="GeneID" id="62680753"/>